<dbReference type="GO" id="GO:0015937">
    <property type="term" value="P:coenzyme A biosynthetic process"/>
    <property type="evidence" value="ECO:0007669"/>
    <property type="project" value="UniProtKB-UniRule"/>
</dbReference>
<feature type="binding site" evidence="16">
    <location>
        <begin position="6"/>
        <end position="13"/>
    </location>
    <ligand>
        <name>ATP</name>
        <dbReference type="ChEBI" id="CHEBI:30616"/>
    </ligand>
</feature>
<evidence type="ECO:0000256" key="11">
    <source>
        <dbReference type="ARBA" id="ARBA00022840"/>
    </source>
</evidence>
<comment type="caution">
    <text evidence="17">The sequence shown here is derived from an EMBL/GenBank/DDBJ whole genome shotgun (WGS) entry which is preliminary data.</text>
</comment>
<keyword evidence="7 16" id="KW-0963">Cytoplasm</keyword>
<feature type="binding site" evidence="16">
    <location>
        <position position="132"/>
    </location>
    <ligand>
        <name>ATP</name>
        <dbReference type="ChEBI" id="CHEBI:30616"/>
    </ligand>
</feature>
<evidence type="ECO:0000256" key="14">
    <source>
        <dbReference type="ARBA" id="ARBA00038036"/>
    </source>
</evidence>
<dbReference type="Gene3D" id="3.30.420.40">
    <property type="match status" value="2"/>
</dbReference>
<dbReference type="AlphaFoldDB" id="A0A9D9DZ69"/>
<dbReference type="Proteomes" id="UP000823615">
    <property type="component" value="Unassembled WGS sequence"/>
</dbReference>
<evidence type="ECO:0000313" key="17">
    <source>
        <dbReference type="EMBL" id="MBO8435538.1"/>
    </source>
</evidence>
<comment type="similarity">
    <text evidence="14 16">Belongs to the type III pantothenate kinase family.</text>
</comment>
<comment type="function">
    <text evidence="16">Catalyzes the phosphorylation of pantothenate (Pan), the first step in CoA biosynthesis.</text>
</comment>
<feature type="binding site" evidence="16">
    <location>
        <begin position="106"/>
        <end position="109"/>
    </location>
    <ligand>
        <name>substrate</name>
    </ligand>
</feature>
<dbReference type="NCBIfam" id="TIGR00671">
    <property type="entry name" value="baf"/>
    <property type="match status" value="1"/>
</dbReference>
<evidence type="ECO:0000313" key="18">
    <source>
        <dbReference type="Proteomes" id="UP000823615"/>
    </source>
</evidence>
<dbReference type="GO" id="GO:0005737">
    <property type="term" value="C:cytoplasm"/>
    <property type="evidence" value="ECO:0007669"/>
    <property type="project" value="UniProtKB-SubCell"/>
</dbReference>
<evidence type="ECO:0000256" key="3">
    <source>
        <dbReference type="ARBA" id="ARBA00004496"/>
    </source>
</evidence>
<protein>
    <recommendedName>
        <fullName evidence="15 16">Type III pantothenate kinase</fullName>
        <ecNumber evidence="6 16">2.7.1.33</ecNumber>
    </recommendedName>
    <alternativeName>
        <fullName evidence="16">PanK-III</fullName>
    </alternativeName>
    <alternativeName>
        <fullName evidence="16">Pantothenic acid kinase</fullName>
    </alternativeName>
</protein>
<gene>
    <name evidence="16" type="primary">coaX</name>
    <name evidence="17" type="ORF">IAA97_00965</name>
</gene>
<feature type="binding site" evidence="16">
    <location>
        <position position="129"/>
    </location>
    <ligand>
        <name>K(+)</name>
        <dbReference type="ChEBI" id="CHEBI:29103"/>
    </ligand>
</feature>
<evidence type="ECO:0000256" key="2">
    <source>
        <dbReference type="ARBA" id="ARBA00001958"/>
    </source>
</evidence>
<dbReference type="PANTHER" id="PTHR34265:SF1">
    <property type="entry name" value="TYPE III PANTOTHENATE KINASE"/>
    <property type="match status" value="1"/>
</dbReference>
<comment type="cofactor">
    <cofactor evidence="16">
        <name>NH4(+)</name>
        <dbReference type="ChEBI" id="CHEBI:28938"/>
    </cofactor>
    <cofactor evidence="16">
        <name>K(+)</name>
        <dbReference type="ChEBI" id="CHEBI:29103"/>
    </cofactor>
    <text evidence="16">A monovalent cation. Ammonium or potassium.</text>
</comment>
<evidence type="ECO:0000256" key="1">
    <source>
        <dbReference type="ARBA" id="ARBA00001206"/>
    </source>
</evidence>
<comment type="subcellular location">
    <subcellularLocation>
        <location evidence="3 16">Cytoplasm</location>
    </subcellularLocation>
</comment>
<dbReference type="EMBL" id="JADIMT010000018">
    <property type="protein sequence ID" value="MBO8435538.1"/>
    <property type="molecule type" value="Genomic_DNA"/>
</dbReference>
<dbReference type="GO" id="GO:0046872">
    <property type="term" value="F:metal ion binding"/>
    <property type="evidence" value="ECO:0007669"/>
    <property type="project" value="UniProtKB-KW"/>
</dbReference>
<dbReference type="EC" id="2.7.1.33" evidence="6 16"/>
<dbReference type="CDD" id="cd24015">
    <property type="entry name" value="ASKHA_NBD_PanK-III"/>
    <property type="match status" value="1"/>
</dbReference>
<keyword evidence="11 16" id="KW-0067">ATP-binding</keyword>
<evidence type="ECO:0000256" key="6">
    <source>
        <dbReference type="ARBA" id="ARBA00012102"/>
    </source>
</evidence>
<organism evidence="17 18">
    <name type="scientific">Candidatus Ornithospirochaeta stercoripullorum</name>
    <dbReference type="NCBI Taxonomy" id="2840899"/>
    <lineage>
        <taxon>Bacteria</taxon>
        <taxon>Pseudomonadati</taxon>
        <taxon>Spirochaetota</taxon>
        <taxon>Spirochaetia</taxon>
        <taxon>Spirochaetales</taxon>
        <taxon>Spirochaetaceae</taxon>
        <taxon>Spirochaetaceae incertae sedis</taxon>
        <taxon>Candidatus Ornithospirochaeta</taxon>
    </lineage>
</organism>
<dbReference type="InterPro" id="IPR043129">
    <property type="entry name" value="ATPase_NBD"/>
</dbReference>
<keyword evidence="13 16" id="KW-0173">Coenzyme A biosynthesis</keyword>
<keyword evidence="8 16" id="KW-0808">Transferase</keyword>
<evidence type="ECO:0000256" key="13">
    <source>
        <dbReference type="ARBA" id="ARBA00022993"/>
    </source>
</evidence>
<comment type="caution">
    <text evidence="16">Lacks conserved residue(s) required for the propagation of feature annotation.</text>
</comment>
<reference evidence="17" key="1">
    <citation type="submission" date="2020-10" db="EMBL/GenBank/DDBJ databases">
        <authorList>
            <person name="Gilroy R."/>
        </authorList>
    </citation>
    <scope>NUCLEOTIDE SEQUENCE</scope>
    <source>
        <strain evidence="17">7293</strain>
    </source>
</reference>
<dbReference type="HAMAP" id="MF_01274">
    <property type="entry name" value="Pantothen_kinase_3"/>
    <property type="match status" value="1"/>
</dbReference>
<dbReference type="PANTHER" id="PTHR34265">
    <property type="entry name" value="TYPE III PANTOTHENATE KINASE"/>
    <property type="match status" value="1"/>
</dbReference>
<evidence type="ECO:0000256" key="10">
    <source>
        <dbReference type="ARBA" id="ARBA00022777"/>
    </source>
</evidence>
<dbReference type="InterPro" id="IPR004619">
    <property type="entry name" value="Type_III_PanK"/>
</dbReference>
<comment type="catalytic activity">
    <reaction evidence="1 16">
        <text>(R)-pantothenate + ATP = (R)-4'-phosphopantothenate + ADP + H(+)</text>
        <dbReference type="Rhea" id="RHEA:16373"/>
        <dbReference type="ChEBI" id="CHEBI:10986"/>
        <dbReference type="ChEBI" id="CHEBI:15378"/>
        <dbReference type="ChEBI" id="CHEBI:29032"/>
        <dbReference type="ChEBI" id="CHEBI:30616"/>
        <dbReference type="ChEBI" id="CHEBI:456216"/>
        <dbReference type="EC" id="2.7.1.33"/>
    </reaction>
</comment>
<dbReference type="GO" id="GO:0004594">
    <property type="term" value="F:pantothenate kinase activity"/>
    <property type="evidence" value="ECO:0007669"/>
    <property type="project" value="UniProtKB-UniRule"/>
</dbReference>
<comment type="pathway">
    <text evidence="4 16">Cofactor biosynthesis; coenzyme A biosynthesis; CoA from (R)-pantothenate: step 1/5.</text>
</comment>
<keyword evidence="10 16" id="KW-0418">Kinase</keyword>
<reference evidence="17" key="2">
    <citation type="journal article" date="2021" name="PeerJ">
        <title>Extensive microbial diversity within the chicken gut microbiome revealed by metagenomics and culture.</title>
        <authorList>
            <person name="Gilroy R."/>
            <person name="Ravi A."/>
            <person name="Getino M."/>
            <person name="Pursley I."/>
            <person name="Horton D.L."/>
            <person name="Alikhan N.F."/>
            <person name="Baker D."/>
            <person name="Gharbi K."/>
            <person name="Hall N."/>
            <person name="Watson M."/>
            <person name="Adriaenssens E.M."/>
            <person name="Foster-Nyarko E."/>
            <person name="Jarju S."/>
            <person name="Secka A."/>
            <person name="Antonio M."/>
            <person name="Oren A."/>
            <person name="Chaudhuri R.R."/>
            <person name="La Ragione R."/>
            <person name="Hildebrand F."/>
            <person name="Pallen M.J."/>
        </authorList>
    </citation>
    <scope>NUCLEOTIDE SEQUENCE</scope>
    <source>
        <strain evidence="17">7293</strain>
    </source>
</reference>
<evidence type="ECO:0000256" key="16">
    <source>
        <dbReference type="HAMAP-Rule" id="MF_01274"/>
    </source>
</evidence>
<dbReference type="SUPFAM" id="SSF53067">
    <property type="entry name" value="Actin-like ATPase domain"/>
    <property type="match status" value="2"/>
</dbReference>
<proteinExistence type="inferred from homology"/>
<evidence type="ECO:0000256" key="8">
    <source>
        <dbReference type="ARBA" id="ARBA00022679"/>
    </source>
</evidence>
<keyword evidence="16" id="KW-0479">Metal-binding</keyword>
<comment type="subunit">
    <text evidence="5 16">Homodimer.</text>
</comment>
<feature type="binding site" evidence="16">
    <location>
        <position position="184"/>
    </location>
    <ligand>
        <name>substrate</name>
    </ligand>
</feature>
<accession>A0A9D9DZ69</accession>
<dbReference type="GO" id="GO:0005524">
    <property type="term" value="F:ATP binding"/>
    <property type="evidence" value="ECO:0007669"/>
    <property type="project" value="UniProtKB-UniRule"/>
</dbReference>
<evidence type="ECO:0000256" key="12">
    <source>
        <dbReference type="ARBA" id="ARBA00022958"/>
    </source>
</evidence>
<dbReference type="Pfam" id="PF03309">
    <property type="entry name" value="Pan_kinase"/>
    <property type="match status" value="1"/>
</dbReference>
<evidence type="ECO:0000256" key="5">
    <source>
        <dbReference type="ARBA" id="ARBA00011738"/>
    </source>
</evidence>
<keyword evidence="9 16" id="KW-0547">Nucleotide-binding</keyword>
<evidence type="ECO:0000256" key="9">
    <source>
        <dbReference type="ARBA" id="ARBA00022741"/>
    </source>
</evidence>
<feature type="active site" description="Proton acceptor" evidence="16">
    <location>
        <position position="108"/>
    </location>
</feature>
<evidence type="ECO:0000256" key="7">
    <source>
        <dbReference type="ARBA" id="ARBA00022490"/>
    </source>
</evidence>
<keyword evidence="12 16" id="KW-0630">Potassium</keyword>
<evidence type="ECO:0000256" key="15">
    <source>
        <dbReference type="ARBA" id="ARBA00040883"/>
    </source>
</evidence>
<comment type="cofactor">
    <cofactor evidence="2">
        <name>K(+)</name>
        <dbReference type="ChEBI" id="CHEBI:29103"/>
    </cofactor>
</comment>
<sequence length="254" mass="27431">MLVACDIGNTNIVLALFDGERFVDSWRVHTDTRKTSDEYFVVFNALFREGGVKAEMIDSAIISSVVPNMTRSVEKNMQRLFHINPLIVTHSVETGLVKESIPSELGTDILSNLAYAHHERKDGAVMVVDFGTALTLSAVNSRGEVLGCSIAPGLITAVNALFGSTAQLPQVELKLPTTAMGRNSMQSIRAGIMLGYAGLVDSLIKKTEEEIGEKLFVIATGGLSQTISALIPRLDIIDPHHTLKGLALISSLNR</sequence>
<name>A0A9D9DZ69_9SPIO</name>
<evidence type="ECO:0000256" key="4">
    <source>
        <dbReference type="ARBA" id="ARBA00005225"/>
    </source>
</evidence>